<sequence>MQKLRRLMCRLWVHMLAIIRYLAWCNIQTLQEQVEWQENTRIEAITQFILQHAIQNAALAPTSPFLSSFFLPFVSGADAESDDDLDTRTSSEINRLGRFQNRLAPAQAGTVGIGGGRPGSDRCF</sequence>
<gene>
    <name evidence="2" type="ORF">TCIL3000_0_49310</name>
</gene>
<dbReference type="EMBL" id="CAEQ01001455">
    <property type="protein sequence ID" value="CCD14297.1"/>
    <property type="molecule type" value="Genomic_DNA"/>
</dbReference>
<accession>F9WAM7</accession>
<dbReference type="AlphaFoldDB" id="F9WAM7"/>
<evidence type="ECO:0000313" key="2">
    <source>
        <dbReference type="EMBL" id="CCD14297.1"/>
    </source>
</evidence>
<dbReference type="Proteomes" id="UP000000702">
    <property type="component" value="Unassembled WGS sequence"/>
</dbReference>
<reference evidence="2 3" key="2">
    <citation type="journal article" date="2012" name="Proc. Natl. Acad. Sci. U.S.A.">
        <title>Antigenic diversity is generated by distinct evolutionary mechanisms in African trypanosome species.</title>
        <authorList>
            <person name="Jackson A.P."/>
            <person name="Berry A."/>
            <person name="Aslett M."/>
            <person name="Allison H.C."/>
            <person name="Burton P."/>
            <person name="Vavrova-Anderson J."/>
            <person name="Brown R."/>
            <person name="Browne H."/>
            <person name="Corton N."/>
            <person name="Hauser H."/>
            <person name="Gamble J."/>
            <person name="Gilderthorp R."/>
            <person name="Marcello L."/>
            <person name="McQuillan J."/>
            <person name="Otto T.D."/>
            <person name="Quail M.A."/>
            <person name="Sanders M.J."/>
            <person name="van Tonder A."/>
            <person name="Ginger M.L."/>
            <person name="Field M.C."/>
            <person name="Barry J.D."/>
            <person name="Hertz-Fowler C."/>
            <person name="Berriman M."/>
        </authorList>
    </citation>
    <scope>NUCLEOTIDE SEQUENCE [LARGE SCALE GENOMIC DNA]</scope>
    <source>
        <strain evidence="2 3">IL3000</strain>
    </source>
</reference>
<feature type="chain" id="PRO_5003390063" evidence="1">
    <location>
        <begin position="26"/>
        <end position="124"/>
    </location>
</feature>
<dbReference type="VEuPathDB" id="TriTrypDB:TcIL3000_0_49310"/>
<keyword evidence="3" id="KW-1185">Reference proteome</keyword>
<feature type="signal peptide" evidence="1">
    <location>
        <begin position="1"/>
        <end position="25"/>
    </location>
</feature>
<evidence type="ECO:0000313" key="3">
    <source>
        <dbReference type="Proteomes" id="UP000000702"/>
    </source>
</evidence>
<keyword evidence="1" id="KW-0732">Signal</keyword>
<comment type="caution">
    <text evidence="2">The sequence shown here is derived from an EMBL/GenBank/DDBJ whole genome shotgun (WGS) entry which is preliminary data.</text>
</comment>
<protein>
    <submittedName>
        <fullName evidence="2">WGS project CAEQ00000000 data, annotated contig 1992</fullName>
    </submittedName>
</protein>
<reference evidence="3" key="1">
    <citation type="submission" date="2011-07" db="EMBL/GenBank/DDBJ databases">
        <title>Divergent evolution of antigenic variation in African trypanosomes.</title>
        <authorList>
            <person name="Jackson A.P."/>
            <person name="Berry A."/>
            <person name="Allison H.C."/>
            <person name="Burton P."/>
            <person name="Anderson J."/>
            <person name="Aslett M."/>
            <person name="Brown R."/>
            <person name="Corton N."/>
            <person name="Harris D."/>
            <person name="Hauser H."/>
            <person name="Gamble J."/>
            <person name="Gilderthorp R."/>
            <person name="McQuillan J."/>
            <person name="Quail M.A."/>
            <person name="Sanders M."/>
            <person name="Van Tonder A."/>
            <person name="Ginger M.L."/>
            <person name="Donelson J.E."/>
            <person name="Field M.C."/>
            <person name="Barry J.D."/>
            <person name="Berriman M."/>
            <person name="Hertz-Fowler C."/>
        </authorList>
    </citation>
    <scope>NUCLEOTIDE SEQUENCE [LARGE SCALE GENOMIC DNA]</scope>
    <source>
        <strain evidence="3">IL3000</strain>
    </source>
</reference>
<feature type="non-terminal residue" evidence="2">
    <location>
        <position position="124"/>
    </location>
</feature>
<proteinExistence type="predicted"/>
<name>F9WAM7_TRYCI</name>
<organism evidence="2 3">
    <name type="scientific">Trypanosoma congolense (strain IL3000)</name>
    <dbReference type="NCBI Taxonomy" id="1068625"/>
    <lineage>
        <taxon>Eukaryota</taxon>
        <taxon>Discoba</taxon>
        <taxon>Euglenozoa</taxon>
        <taxon>Kinetoplastea</taxon>
        <taxon>Metakinetoplastina</taxon>
        <taxon>Trypanosomatida</taxon>
        <taxon>Trypanosomatidae</taxon>
        <taxon>Trypanosoma</taxon>
        <taxon>Nannomonas</taxon>
    </lineage>
</organism>
<evidence type="ECO:0000256" key="1">
    <source>
        <dbReference type="SAM" id="SignalP"/>
    </source>
</evidence>